<dbReference type="InterPro" id="IPR037668">
    <property type="entry name" value="SPMIP3"/>
</dbReference>
<dbReference type="AlphaFoldDB" id="A0A099Z855"/>
<protein>
    <submittedName>
        <fullName evidence="1">Uncharacterized protein C1orf100</fullName>
    </submittedName>
</protein>
<dbReference type="Proteomes" id="UP000053641">
    <property type="component" value="Unassembled WGS sequence"/>
</dbReference>
<dbReference type="PANTHER" id="PTHR31763">
    <property type="entry name" value="HYPOTHETICAL PROTEIN LOC689766"/>
    <property type="match status" value="1"/>
</dbReference>
<dbReference type="EMBL" id="KL891411">
    <property type="protein sequence ID" value="KGL78674.1"/>
    <property type="molecule type" value="Genomic_DNA"/>
</dbReference>
<reference evidence="1 2" key="1">
    <citation type="submission" date="2014-06" db="EMBL/GenBank/DDBJ databases">
        <title>Genome evolution of avian class.</title>
        <authorList>
            <person name="Zhang G."/>
            <person name="Li C."/>
        </authorList>
    </citation>
    <scope>NUCLEOTIDE SEQUENCE [LARGE SCALE GENOMIC DNA]</scope>
    <source>
        <strain evidence="1">BGI_N309</strain>
    </source>
</reference>
<feature type="non-terminal residue" evidence="1">
    <location>
        <position position="129"/>
    </location>
</feature>
<keyword evidence="2" id="KW-1185">Reference proteome</keyword>
<proteinExistence type="predicted"/>
<accession>A0A099Z855</accession>
<name>A0A099Z855_TINGU</name>
<sequence length="129" mass="14464">MSHTAIRLREFIDSAPVFPPGPVIRLGKDVRGFYPGQVGRVHKAHACEGPPGPFCQLQPAPGNNEAEKPFQPDFDNSALRRYVHFQKTMKKTTSDWYQQTSYKAAFDLPLLDTCDENKYTPTTDPGPLT</sequence>
<evidence type="ECO:0000313" key="1">
    <source>
        <dbReference type="EMBL" id="KGL78674.1"/>
    </source>
</evidence>
<dbReference type="Pfam" id="PF17670">
    <property type="entry name" value="DUF5530"/>
    <property type="match status" value="1"/>
</dbReference>
<organism evidence="1 2">
    <name type="scientific">Tinamus guttatus</name>
    <name type="common">White-throated tinamou</name>
    <dbReference type="NCBI Taxonomy" id="94827"/>
    <lineage>
        <taxon>Eukaryota</taxon>
        <taxon>Metazoa</taxon>
        <taxon>Chordata</taxon>
        <taxon>Craniata</taxon>
        <taxon>Vertebrata</taxon>
        <taxon>Euteleostomi</taxon>
        <taxon>Archelosauria</taxon>
        <taxon>Archosauria</taxon>
        <taxon>Dinosauria</taxon>
        <taxon>Saurischia</taxon>
        <taxon>Theropoda</taxon>
        <taxon>Coelurosauria</taxon>
        <taxon>Aves</taxon>
        <taxon>Palaeognathae</taxon>
        <taxon>Tinamiformes</taxon>
        <taxon>Tinamidae</taxon>
        <taxon>Tinamus</taxon>
    </lineage>
</organism>
<gene>
    <name evidence="1" type="ORF">N309_02504</name>
</gene>
<dbReference type="PANTHER" id="PTHR31763:SF2">
    <property type="entry name" value="CHROMOSOME 1 OPEN READING FRAME 100"/>
    <property type="match status" value="1"/>
</dbReference>
<evidence type="ECO:0000313" key="2">
    <source>
        <dbReference type="Proteomes" id="UP000053641"/>
    </source>
</evidence>